<gene>
    <name evidence="2" type="ORF">SDC9_212003</name>
</gene>
<accession>A0A645JLS8</accession>
<evidence type="ECO:0000313" key="2">
    <source>
        <dbReference type="EMBL" id="MPN64232.1"/>
    </source>
</evidence>
<dbReference type="AlphaFoldDB" id="A0A645JLS8"/>
<name>A0A645JLS8_9ZZZZ</name>
<sequence length="105" mass="12138">MDHAGFSTYESLYRLKEIFLAERAILVTQTYHLHRALYVASRLGLHAMGALAERQAYAGQPYYNQREYVARLKDFAYTLFFPKPTYLGETISLKQSGNITNDKPR</sequence>
<comment type="caution">
    <text evidence="2">The sequence shown here is derived from an EMBL/GenBank/DDBJ whole genome shotgun (WGS) entry which is preliminary data.</text>
</comment>
<organism evidence="2">
    <name type="scientific">bioreactor metagenome</name>
    <dbReference type="NCBI Taxonomy" id="1076179"/>
    <lineage>
        <taxon>unclassified sequences</taxon>
        <taxon>metagenomes</taxon>
        <taxon>ecological metagenomes</taxon>
    </lineage>
</organism>
<reference evidence="2" key="1">
    <citation type="submission" date="2019-08" db="EMBL/GenBank/DDBJ databases">
        <authorList>
            <person name="Kucharzyk K."/>
            <person name="Murdoch R.W."/>
            <person name="Higgins S."/>
            <person name="Loffler F."/>
        </authorList>
    </citation>
    <scope>NUCLEOTIDE SEQUENCE</scope>
</reference>
<dbReference type="InterPro" id="IPR003848">
    <property type="entry name" value="DUF218"/>
</dbReference>
<proteinExistence type="predicted"/>
<dbReference type="Pfam" id="PF02698">
    <property type="entry name" value="DUF218"/>
    <property type="match status" value="1"/>
</dbReference>
<evidence type="ECO:0000259" key="1">
    <source>
        <dbReference type="Pfam" id="PF02698"/>
    </source>
</evidence>
<protein>
    <recommendedName>
        <fullName evidence="1">DUF218 domain-containing protein</fullName>
    </recommendedName>
</protein>
<dbReference type="EMBL" id="VSSQ01144793">
    <property type="protein sequence ID" value="MPN64232.1"/>
    <property type="molecule type" value="Genomic_DNA"/>
</dbReference>
<feature type="domain" description="DUF218" evidence="1">
    <location>
        <begin position="2"/>
        <end position="68"/>
    </location>
</feature>